<protein>
    <submittedName>
        <fullName evidence="1">Cag-like protein</fullName>
    </submittedName>
</protein>
<name>A0A0P5YFD7_9CRUS</name>
<comment type="caution">
    <text evidence="1">The sequence shown here is derived from an EMBL/GenBank/DDBJ whole genome shotgun (WGS) entry which is preliminary data.</text>
</comment>
<reference evidence="1 2" key="1">
    <citation type="submission" date="2016-03" db="EMBL/GenBank/DDBJ databases">
        <title>EvidentialGene: Evidence-directed Construction of Genes on Genomes.</title>
        <authorList>
            <person name="Gilbert D.G."/>
            <person name="Choi J.-H."/>
            <person name="Mockaitis K."/>
            <person name="Colbourne J."/>
            <person name="Pfrender M."/>
        </authorList>
    </citation>
    <scope>NUCLEOTIDE SEQUENCE [LARGE SCALE GENOMIC DNA]</scope>
    <source>
        <strain evidence="1 2">Xinb3</strain>
        <tissue evidence="1">Complete organism</tissue>
    </source>
</reference>
<gene>
    <name evidence="1" type="ORF">APZ42_028602</name>
</gene>
<evidence type="ECO:0000313" key="2">
    <source>
        <dbReference type="Proteomes" id="UP000076858"/>
    </source>
</evidence>
<dbReference type="Proteomes" id="UP000076858">
    <property type="component" value="Unassembled WGS sequence"/>
</dbReference>
<dbReference type="EMBL" id="LRGB01002451">
    <property type="protein sequence ID" value="KZS07488.1"/>
    <property type="molecule type" value="Genomic_DNA"/>
</dbReference>
<sequence>MNSSIVETASGMFQKLKEMSQSLGLPSLEFIDALGNTVQMEIRSPSSLDFKIPNCEYQTHLMRLLVNKSLHFLLEVLGQSVTTGNFLPEKSAPVDPNLVENVLGSLNGGVIVCQGRGIVRPELREPSRRQEAVREALIDGNVITYPDYRYRSCDCELLVDTQNGATQCSPCATPYDPCRRQILPNSLNLSDLNLDKMQGLDKDEGSKTGQQEDQVGPTIIEHHHHHHHHYYRDGASPVSFLYQDQNAPAPMSLTIE</sequence>
<dbReference type="AlphaFoldDB" id="A0A0P5YFD7"/>
<evidence type="ECO:0000313" key="1">
    <source>
        <dbReference type="EMBL" id="KZS07488.1"/>
    </source>
</evidence>
<accession>A0A0P5YFD7</accession>
<organism evidence="1 2">
    <name type="scientific">Daphnia magna</name>
    <dbReference type="NCBI Taxonomy" id="35525"/>
    <lineage>
        <taxon>Eukaryota</taxon>
        <taxon>Metazoa</taxon>
        <taxon>Ecdysozoa</taxon>
        <taxon>Arthropoda</taxon>
        <taxon>Crustacea</taxon>
        <taxon>Branchiopoda</taxon>
        <taxon>Diplostraca</taxon>
        <taxon>Cladocera</taxon>
        <taxon>Anomopoda</taxon>
        <taxon>Daphniidae</taxon>
        <taxon>Daphnia</taxon>
    </lineage>
</organism>
<dbReference type="OrthoDB" id="6360049at2759"/>
<proteinExistence type="predicted"/>
<keyword evidence="2" id="KW-1185">Reference proteome</keyword>